<protein>
    <submittedName>
        <fullName evidence="3">Glycosyl transferase</fullName>
    </submittedName>
</protein>
<feature type="domain" description="Glycosyl transferase family 1" evidence="1">
    <location>
        <begin position="192"/>
        <end position="346"/>
    </location>
</feature>
<name>E8M050_9VIBR</name>
<dbReference type="eggNOG" id="COG0438">
    <property type="taxonomic scope" value="Bacteria"/>
</dbReference>
<dbReference type="AlphaFoldDB" id="E8M050"/>
<dbReference type="PANTHER" id="PTHR45947:SF3">
    <property type="entry name" value="SULFOQUINOVOSYL TRANSFERASE SQD2"/>
    <property type="match status" value="1"/>
</dbReference>
<dbReference type="Pfam" id="PF13439">
    <property type="entry name" value="Glyco_transf_4"/>
    <property type="match status" value="1"/>
</dbReference>
<dbReference type="SUPFAM" id="SSF53756">
    <property type="entry name" value="UDP-Glycosyltransferase/glycogen phosphorylase"/>
    <property type="match status" value="1"/>
</dbReference>
<evidence type="ECO:0000313" key="3">
    <source>
        <dbReference type="EMBL" id="EGA63702.1"/>
    </source>
</evidence>
<keyword evidence="4" id="KW-1185">Reference proteome</keyword>
<dbReference type="InterPro" id="IPR028098">
    <property type="entry name" value="Glyco_trans_4-like_N"/>
</dbReference>
<proteinExistence type="predicted"/>
<sequence length="370" mass="41951">MKILCITGSFLPDIGGMQFSTHQTIMGLVENGAEVTLICPFTEGSDKFDEDLAFTVLRSGKGGYFTDLNNMMLANKLFLRDNYEHVIVMGHMCEVSYGVLSNFLAFKAIILAAGTRLSFHNSWHKVFIRNILLCRAYKNALKIITISEQTARDISQFTKLEFDRMRKIPRPIDGNIWKPDSNRYIGGNNLFRIVTFSRLEEQKNIQGVLQILSKIDTEKFPFEYKVIGDGEYRDNLVAHANALNLGKNVEFLGYKEQDEISKILSVSDLHILLSKAHNGLGETFGRVYAEAGFVGVPSIGYDTPGVREAISEGISGYLFSFDETDDIKNKIEQLISNRRLLEELSDTTIRFCNENFEKKINWSRDIGLHK</sequence>
<dbReference type="PANTHER" id="PTHR45947">
    <property type="entry name" value="SULFOQUINOVOSYL TRANSFERASE SQD2"/>
    <property type="match status" value="1"/>
</dbReference>
<keyword evidence="3" id="KW-0808">Transferase</keyword>
<accession>E8M050</accession>
<gene>
    <name evidence="3" type="ORF">VIBR0546_16451</name>
</gene>
<dbReference type="RefSeq" id="WP_006881461.1">
    <property type="nucleotide sequence ID" value="NZ_AEVS01000111.1"/>
</dbReference>
<comment type="caution">
    <text evidence="3">The sequence shown here is derived from an EMBL/GenBank/DDBJ whole genome shotgun (WGS) entry which is preliminary data.</text>
</comment>
<evidence type="ECO:0000259" key="1">
    <source>
        <dbReference type="Pfam" id="PF00534"/>
    </source>
</evidence>
<dbReference type="EMBL" id="AEVS01000111">
    <property type="protein sequence ID" value="EGA63702.1"/>
    <property type="molecule type" value="Genomic_DNA"/>
</dbReference>
<dbReference type="Gene3D" id="3.40.50.2000">
    <property type="entry name" value="Glycogen Phosphorylase B"/>
    <property type="match status" value="2"/>
</dbReference>
<dbReference type="CDD" id="cd03801">
    <property type="entry name" value="GT4_PimA-like"/>
    <property type="match status" value="1"/>
</dbReference>
<dbReference type="Proteomes" id="UP000004371">
    <property type="component" value="Unassembled WGS sequence"/>
</dbReference>
<organism evidence="3 4">
    <name type="scientific">Vibrio brasiliensis LMG 20546</name>
    <dbReference type="NCBI Taxonomy" id="945543"/>
    <lineage>
        <taxon>Bacteria</taxon>
        <taxon>Pseudomonadati</taxon>
        <taxon>Pseudomonadota</taxon>
        <taxon>Gammaproteobacteria</taxon>
        <taxon>Vibrionales</taxon>
        <taxon>Vibrionaceae</taxon>
        <taxon>Vibrio</taxon>
        <taxon>Vibrio oreintalis group</taxon>
    </lineage>
</organism>
<dbReference type="STRING" id="945543.VIBR0546_16451"/>
<feature type="domain" description="Glycosyltransferase subfamily 4-like N-terminal" evidence="2">
    <location>
        <begin position="14"/>
        <end position="173"/>
    </location>
</feature>
<evidence type="ECO:0000259" key="2">
    <source>
        <dbReference type="Pfam" id="PF13439"/>
    </source>
</evidence>
<dbReference type="InterPro" id="IPR001296">
    <property type="entry name" value="Glyco_trans_1"/>
</dbReference>
<dbReference type="GO" id="GO:0016757">
    <property type="term" value="F:glycosyltransferase activity"/>
    <property type="evidence" value="ECO:0007669"/>
    <property type="project" value="InterPro"/>
</dbReference>
<reference evidence="3 4" key="1">
    <citation type="journal article" date="2012" name="Int. J. Syst. Evol. Microbiol.">
        <title>Vibrio caribbeanicus sp. nov., isolated from the marine sponge Scleritoderma cyanea.</title>
        <authorList>
            <person name="Hoffmann M."/>
            <person name="Monday S.R."/>
            <person name="Allard M.W."/>
            <person name="Strain E.A."/>
            <person name="Whittaker P."/>
            <person name="Naum M."/>
            <person name="McCarthy P.J."/>
            <person name="Lopez J.V."/>
            <person name="Fischer M."/>
            <person name="Brown E.W."/>
        </authorList>
    </citation>
    <scope>NUCLEOTIDE SEQUENCE [LARGE SCALE GENOMIC DNA]</scope>
    <source>
        <strain evidence="3 4">LMG 20546</strain>
    </source>
</reference>
<dbReference type="InterPro" id="IPR050194">
    <property type="entry name" value="Glycosyltransferase_grp1"/>
</dbReference>
<dbReference type="OrthoDB" id="9792269at2"/>
<dbReference type="Pfam" id="PF00534">
    <property type="entry name" value="Glycos_transf_1"/>
    <property type="match status" value="1"/>
</dbReference>
<evidence type="ECO:0000313" key="4">
    <source>
        <dbReference type="Proteomes" id="UP000004371"/>
    </source>
</evidence>